<gene>
    <name evidence="1" type="ordered locus">CT0486</name>
</gene>
<dbReference type="RefSeq" id="WP_010932173.1">
    <property type="nucleotide sequence ID" value="NC_002932.3"/>
</dbReference>
<evidence type="ECO:0000313" key="2">
    <source>
        <dbReference type="Proteomes" id="UP000001007"/>
    </source>
</evidence>
<evidence type="ECO:0008006" key="3">
    <source>
        <dbReference type="Google" id="ProtNLM"/>
    </source>
</evidence>
<reference evidence="1 2" key="1">
    <citation type="journal article" date="2002" name="Proc. Natl. Acad. Sci. U.S.A.">
        <title>The complete genome sequence of Chlorobium tepidum TLS, a photosynthetic, anaerobic, green-sulfur bacterium.</title>
        <authorList>
            <person name="Eisen J.A."/>
            <person name="Nelson K.E."/>
            <person name="Paulsen I.T."/>
            <person name="Heidelberg J.F."/>
            <person name="Wu M."/>
            <person name="Dodson R.J."/>
            <person name="Deboy R."/>
            <person name="Gwinn M.L."/>
            <person name="Nelson W.C."/>
            <person name="Haft D.H."/>
            <person name="Hickey E.K."/>
            <person name="Peterson J.D."/>
            <person name="Durkin A.S."/>
            <person name="Kolonay J.L."/>
            <person name="Yang F."/>
            <person name="Holt I."/>
            <person name="Umayam L.A."/>
            <person name="Mason T."/>
            <person name="Brenner M."/>
            <person name="Shea T.P."/>
            <person name="Parksey D."/>
            <person name="Nierman W.C."/>
            <person name="Feldblyum T.V."/>
            <person name="Hansen C.L."/>
            <person name="Craven M.B."/>
            <person name="Radune D."/>
            <person name="Vamathevan J."/>
            <person name="Khouri H."/>
            <person name="White O."/>
            <person name="Gruber T.M."/>
            <person name="Ketchum K.A."/>
            <person name="Venter J.C."/>
            <person name="Tettelin H."/>
            <person name="Bryant D.A."/>
            <person name="Fraser C.M."/>
        </authorList>
    </citation>
    <scope>NUCLEOTIDE SEQUENCE [LARGE SCALE GENOMIC DNA]</scope>
    <source>
        <strain evidence="2">ATCC 49652 / DSM 12025 / NBRC 103806 / TLS</strain>
    </source>
</reference>
<protein>
    <recommendedName>
        <fullName evidence="3">Acetyltransferase, GNAT family</fullName>
    </recommendedName>
</protein>
<dbReference type="OrthoDB" id="9790652at2"/>
<keyword evidence="2" id="KW-1185">Reference proteome</keyword>
<proteinExistence type="predicted"/>
<dbReference type="STRING" id="194439.CT0486"/>
<sequence length="132" mass="14428">MLKGPEREFVANGCRAASPDAAEIARIAKHASGKPASAPPPLPAEFMLRVCTRDDVEAMAGIYREVFSTYPFPIHDSVWLLETMQRAISTTSASSTKVVSSRWPPRRWKHERLAQASGVKAGLFSVADSVPF</sequence>
<organism evidence="1 2">
    <name type="scientific">Chlorobaculum tepidum (strain ATCC 49652 / DSM 12025 / NBRC 103806 / TLS)</name>
    <name type="common">Chlorobium tepidum</name>
    <dbReference type="NCBI Taxonomy" id="194439"/>
    <lineage>
        <taxon>Bacteria</taxon>
        <taxon>Pseudomonadati</taxon>
        <taxon>Chlorobiota</taxon>
        <taxon>Chlorobiia</taxon>
        <taxon>Chlorobiales</taxon>
        <taxon>Chlorobiaceae</taxon>
        <taxon>Chlorobaculum</taxon>
    </lineage>
</organism>
<evidence type="ECO:0000313" key="1">
    <source>
        <dbReference type="EMBL" id="AAM71728.1"/>
    </source>
</evidence>
<dbReference type="HOGENOM" id="CLU_1913352_0_0_10"/>
<accession>Q8KF46</accession>
<dbReference type="AlphaFoldDB" id="Q8KF46"/>
<name>Q8KF46_CHLTE</name>
<dbReference type="KEGG" id="cte:CT0486"/>
<dbReference type="EMBL" id="AE006470">
    <property type="protein sequence ID" value="AAM71728.1"/>
    <property type="molecule type" value="Genomic_DNA"/>
</dbReference>
<dbReference type="eggNOG" id="COG0456">
    <property type="taxonomic scope" value="Bacteria"/>
</dbReference>
<dbReference type="Proteomes" id="UP000001007">
    <property type="component" value="Chromosome"/>
</dbReference>
<dbReference type="EnsemblBacteria" id="AAM71728">
    <property type="protein sequence ID" value="AAM71728"/>
    <property type="gene ID" value="CT0486"/>
</dbReference>